<dbReference type="PANTHER" id="PTHR20935">
    <property type="entry name" value="PHOSPHOGLYCERATE MUTASE-RELATED"/>
    <property type="match status" value="1"/>
</dbReference>
<dbReference type="Gene3D" id="3.40.50.1240">
    <property type="entry name" value="Phosphoglycerate mutase-like"/>
    <property type="match status" value="1"/>
</dbReference>
<dbReference type="InterPro" id="IPR013078">
    <property type="entry name" value="His_Pase_superF_clade-1"/>
</dbReference>
<dbReference type="SUPFAM" id="SSF53254">
    <property type="entry name" value="Phosphoglycerate mutase-like"/>
    <property type="match status" value="1"/>
</dbReference>
<comment type="caution">
    <text evidence="3">The sequence shown here is derived from an EMBL/GenBank/DDBJ whole genome shotgun (WGS) entry which is preliminary data.</text>
</comment>
<evidence type="ECO:0000256" key="1">
    <source>
        <dbReference type="ARBA" id="ARBA00022801"/>
    </source>
</evidence>
<dbReference type="Proteomes" id="UP001499987">
    <property type="component" value="Unassembled WGS sequence"/>
</dbReference>
<dbReference type="EMBL" id="BAAALD010000048">
    <property type="protein sequence ID" value="GAA1098573.1"/>
    <property type="molecule type" value="Genomic_DNA"/>
</dbReference>
<keyword evidence="1" id="KW-0378">Hydrolase</keyword>
<dbReference type="RefSeq" id="WP_344625611.1">
    <property type="nucleotide sequence ID" value="NZ_BAAALD010000048.1"/>
</dbReference>
<evidence type="ECO:0000313" key="3">
    <source>
        <dbReference type="EMBL" id="GAA1098573.1"/>
    </source>
</evidence>
<protein>
    <submittedName>
        <fullName evidence="3">Histidine phosphatase family protein</fullName>
    </submittedName>
</protein>
<feature type="region of interest" description="Disordered" evidence="2">
    <location>
        <begin position="1"/>
        <end position="36"/>
    </location>
</feature>
<accession>A0ABP4EC08</accession>
<dbReference type="CDD" id="cd07067">
    <property type="entry name" value="HP_PGM_like"/>
    <property type="match status" value="1"/>
</dbReference>
<dbReference type="InterPro" id="IPR029033">
    <property type="entry name" value="His_PPase_superfam"/>
</dbReference>
<gene>
    <name evidence="3" type="ORF">GCM10009663_46730</name>
</gene>
<dbReference type="InterPro" id="IPR051021">
    <property type="entry name" value="Mito_Ser/Thr_phosphatase"/>
</dbReference>
<proteinExistence type="predicted"/>
<name>A0ABP4EC08_9ACTN</name>
<dbReference type="PANTHER" id="PTHR20935:SF1">
    <property type="entry name" value="SLL1549 PROTEIN"/>
    <property type="match status" value="1"/>
</dbReference>
<sequence>MGTDAPRRIVLTRHAKAEPNGPDDHERPLADRGRLEAPGTGRWLAAAGIAPGLALVSTARRARETWELIVPELPAPPPAVFEDRVYEAEVADLLALAGETPDEVSGLLVLGHNPGVHELADALVGESDGDLLDRMDASEFPNSAVAVLEFTGSWKDLDAGLARLVAFRTPEG</sequence>
<dbReference type="Pfam" id="PF00300">
    <property type="entry name" value="His_Phos_1"/>
    <property type="match status" value="1"/>
</dbReference>
<feature type="compositionally biased region" description="Basic and acidic residues" evidence="2">
    <location>
        <begin position="22"/>
        <end position="35"/>
    </location>
</feature>
<keyword evidence="4" id="KW-1185">Reference proteome</keyword>
<organism evidence="3 4">
    <name type="scientific">Kitasatospora arboriphila</name>
    <dbReference type="NCBI Taxonomy" id="258052"/>
    <lineage>
        <taxon>Bacteria</taxon>
        <taxon>Bacillati</taxon>
        <taxon>Actinomycetota</taxon>
        <taxon>Actinomycetes</taxon>
        <taxon>Kitasatosporales</taxon>
        <taxon>Streptomycetaceae</taxon>
        <taxon>Kitasatospora</taxon>
    </lineage>
</organism>
<reference evidence="4" key="1">
    <citation type="journal article" date="2019" name="Int. J. Syst. Evol. Microbiol.">
        <title>The Global Catalogue of Microorganisms (GCM) 10K type strain sequencing project: providing services to taxonomists for standard genome sequencing and annotation.</title>
        <authorList>
            <consortium name="The Broad Institute Genomics Platform"/>
            <consortium name="The Broad Institute Genome Sequencing Center for Infectious Disease"/>
            <person name="Wu L."/>
            <person name="Ma J."/>
        </authorList>
    </citation>
    <scope>NUCLEOTIDE SEQUENCE [LARGE SCALE GENOMIC DNA]</scope>
    <source>
        <strain evidence="4">JCM 13002</strain>
    </source>
</reference>
<evidence type="ECO:0000256" key="2">
    <source>
        <dbReference type="SAM" id="MobiDB-lite"/>
    </source>
</evidence>
<evidence type="ECO:0000313" key="4">
    <source>
        <dbReference type="Proteomes" id="UP001499987"/>
    </source>
</evidence>